<dbReference type="Proteomes" id="UP000324222">
    <property type="component" value="Unassembled WGS sequence"/>
</dbReference>
<comment type="caution">
    <text evidence="2">The sequence shown here is derived from an EMBL/GenBank/DDBJ whole genome shotgun (WGS) entry which is preliminary data.</text>
</comment>
<reference evidence="2 3" key="1">
    <citation type="submission" date="2019-05" db="EMBL/GenBank/DDBJ databases">
        <title>Another draft genome of Portunus trituberculatus and its Hox gene families provides insights of decapod evolution.</title>
        <authorList>
            <person name="Jeong J.-H."/>
            <person name="Song I."/>
            <person name="Kim S."/>
            <person name="Choi T."/>
            <person name="Kim D."/>
            <person name="Ryu S."/>
            <person name="Kim W."/>
        </authorList>
    </citation>
    <scope>NUCLEOTIDE SEQUENCE [LARGE SCALE GENOMIC DNA]</scope>
    <source>
        <tissue evidence="2">Muscle</tissue>
    </source>
</reference>
<gene>
    <name evidence="2" type="ORF">E2C01_028619</name>
</gene>
<dbReference type="EMBL" id="VSRR010003221">
    <property type="protein sequence ID" value="MPC35201.1"/>
    <property type="molecule type" value="Genomic_DNA"/>
</dbReference>
<proteinExistence type="predicted"/>
<dbReference type="AlphaFoldDB" id="A0A5B7EL51"/>
<accession>A0A5B7EL51</accession>
<keyword evidence="3" id="KW-1185">Reference proteome</keyword>
<sequence length="158" mass="17914">MRLIIKHNLTEFPAIRVLSVHHPQHHNTTGHTTNTTPQPTPPLILPHAHHNTTITPHSDQNTTLSRFTVEHHIATTLTTFRHCNHHITTITTTIPVPHHATTAPIGIHNTISTASQYQCTTFHTTPHHTTIKKKCATTPHPYHNTHIQNRKQDLRRAV</sequence>
<evidence type="ECO:0000313" key="3">
    <source>
        <dbReference type="Proteomes" id="UP000324222"/>
    </source>
</evidence>
<evidence type="ECO:0000256" key="1">
    <source>
        <dbReference type="SAM" id="MobiDB-lite"/>
    </source>
</evidence>
<feature type="region of interest" description="Disordered" evidence="1">
    <location>
        <begin position="138"/>
        <end position="158"/>
    </location>
</feature>
<name>A0A5B7EL51_PORTR</name>
<organism evidence="2 3">
    <name type="scientific">Portunus trituberculatus</name>
    <name type="common">Swimming crab</name>
    <name type="synonym">Neptunus trituberculatus</name>
    <dbReference type="NCBI Taxonomy" id="210409"/>
    <lineage>
        <taxon>Eukaryota</taxon>
        <taxon>Metazoa</taxon>
        <taxon>Ecdysozoa</taxon>
        <taxon>Arthropoda</taxon>
        <taxon>Crustacea</taxon>
        <taxon>Multicrustacea</taxon>
        <taxon>Malacostraca</taxon>
        <taxon>Eumalacostraca</taxon>
        <taxon>Eucarida</taxon>
        <taxon>Decapoda</taxon>
        <taxon>Pleocyemata</taxon>
        <taxon>Brachyura</taxon>
        <taxon>Eubrachyura</taxon>
        <taxon>Portunoidea</taxon>
        <taxon>Portunidae</taxon>
        <taxon>Portuninae</taxon>
        <taxon>Portunus</taxon>
    </lineage>
</organism>
<protein>
    <submittedName>
        <fullName evidence="2">Uncharacterized protein</fullName>
    </submittedName>
</protein>
<evidence type="ECO:0000313" key="2">
    <source>
        <dbReference type="EMBL" id="MPC35201.1"/>
    </source>
</evidence>